<evidence type="ECO:0000259" key="4">
    <source>
        <dbReference type="PROSITE" id="PS51987"/>
    </source>
</evidence>
<proteinExistence type="inferred from homology"/>
<dbReference type="InterPro" id="IPR014746">
    <property type="entry name" value="Gln_synth/guanido_kin_cat_dom"/>
</dbReference>
<dbReference type="Proteomes" id="UP001215712">
    <property type="component" value="Unassembled WGS sequence"/>
</dbReference>
<comment type="similarity">
    <text evidence="1 2">Belongs to the glutamine synthetase family.</text>
</comment>
<evidence type="ECO:0000313" key="6">
    <source>
        <dbReference type="Proteomes" id="UP001215712"/>
    </source>
</evidence>
<dbReference type="Gene3D" id="3.30.590.10">
    <property type="entry name" value="Glutamine synthetase/guanido kinase, catalytic domain"/>
    <property type="match status" value="1"/>
</dbReference>
<dbReference type="InterPro" id="IPR032466">
    <property type="entry name" value="Metal_Hydrolase"/>
</dbReference>
<dbReference type="Gene3D" id="3.20.20.140">
    <property type="entry name" value="Metal-dependent hydrolases"/>
    <property type="match status" value="1"/>
</dbReference>
<evidence type="ECO:0000256" key="2">
    <source>
        <dbReference type="RuleBase" id="RU000384"/>
    </source>
</evidence>
<protein>
    <recommendedName>
        <fullName evidence="7">GS catalytic domain-containing protein</fullName>
    </recommendedName>
</protein>
<name>A0AAD6HUG3_9EURO</name>
<dbReference type="PANTHER" id="PTHR43383">
    <property type="entry name" value="NODULIN 6"/>
    <property type="match status" value="1"/>
</dbReference>
<keyword evidence="6" id="KW-1185">Reference proteome</keyword>
<dbReference type="EMBL" id="JAQJAN010000002">
    <property type="protein sequence ID" value="KAJ5738445.1"/>
    <property type="molecule type" value="Genomic_DNA"/>
</dbReference>
<gene>
    <name evidence="5" type="ORF">N7493_001600</name>
</gene>
<accession>A0AAD6HUG3</accession>
<dbReference type="SUPFAM" id="SSF55931">
    <property type="entry name" value="Glutamine synthetase/guanido kinase"/>
    <property type="match status" value="1"/>
</dbReference>
<comment type="caution">
    <text evidence="5">The sequence shown here is derived from an EMBL/GenBank/DDBJ whole genome shotgun (WGS) entry which is preliminary data.</text>
</comment>
<feature type="domain" description="GS beta-grasp" evidence="3">
    <location>
        <begin position="441"/>
        <end position="536"/>
    </location>
</feature>
<dbReference type="PANTHER" id="PTHR43383:SF2">
    <property type="entry name" value="AMIDOHYDROLASE 2 FAMILY PROTEIN"/>
    <property type="match status" value="1"/>
</dbReference>
<evidence type="ECO:0000259" key="3">
    <source>
        <dbReference type="PROSITE" id="PS51986"/>
    </source>
</evidence>
<organism evidence="5 6">
    <name type="scientific">Penicillium malachiteum</name>
    <dbReference type="NCBI Taxonomy" id="1324776"/>
    <lineage>
        <taxon>Eukaryota</taxon>
        <taxon>Fungi</taxon>
        <taxon>Dikarya</taxon>
        <taxon>Ascomycota</taxon>
        <taxon>Pezizomycotina</taxon>
        <taxon>Eurotiomycetes</taxon>
        <taxon>Eurotiomycetidae</taxon>
        <taxon>Eurotiales</taxon>
        <taxon>Aspergillaceae</taxon>
        <taxon>Penicillium</taxon>
    </lineage>
</organism>
<dbReference type="PROSITE" id="PS51986">
    <property type="entry name" value="GS_BETA_GRASP"/>
    <property type="match status" value="1"/>
</dbReference>
<reference evidence="5" key="1">
    <citation type="journal article" date="2023" name="IMA Fungus">
        <title>Comparative genomic study of the Penicillium genus elucidates a diverse pangenome and 15 lateral gene transfer events.</title>
        <authorList>
            <person name="Petersen C."/>
            <person name="Sorensen T."/>
            <person name="Nielsen M.R."/>
            <person name="Sondergaard T.E."/>
            <person name="Sorensen J.L."/>
            <person name="Fitzpatrick D.A."/>
            <person name="Frisvad J.C."/>
            <person name="Nielsen K.L."/>
        </authorList>
    </citation>
    <scope>NUCLEOTIDE SEQUENCE</scope>
    <source>
        <strain evidence="5">IBT 17514</strain>
    </source>
</reference>
<dbReference type="PROSITE" id="PS51987">
    <property type="entry name" value="GS_CATALYTIC"/>
    <property type="match status" value="1"/>
</dbReference>
<dbReference type="InterPro" id="IPR008146">
    <property type="entry name" value="Gln_synth_cat_dom"/>
</dbReference>
<dbReference type="GO" id="GO:0006542">
    <property type="term" value="P:glutamine biosynthetic process"/>
    <property type="evidence" value="ECO:0007669"/>
    <property type="project" value="InterPro"/>
</dbReference>
<dbReference type="SMART" id="SM01230">
    <property type="entry name" value="Gln-synt_C"/>
    <property type="match status" value="1"/>
</dbReference>
<dbReference type="GO" id="GO:0016787">
    <property type="term" value="F:hydrolase activity"/>
    <property type="evidence" value="ECO:0007669"/>
    <property type="project" value="InterPro"/>
</dbReference>
<reference evidence="5" key="2">
    <citation type="submission" date="2023-01" db="EMBL/GenBank/DDBJ databases">
        <authorList>
            <person name="Petersen C."/>
        </authorList>
    </citation>
    <scope>NUCLEOTIDE SEQUENCE</scope>
    <source>
        <strain evidence="5">IBT 17514</strain>
    </source>
</reference>
<dbReference type="GO" id="GO:0004356">
    <property type="term" value="F:glutamine synthetase activity"/>
    <property type="evidence" value="ECO:0007669"/>
    <property type="project" value="InterPro"/>
</dbReference>
<dbReference type="InterPro" id="IPR008147">
    <property type="entry name" value="Gln_synt_N"/>
</dbReference>
<evidence type="ECO:0000313" key="5">
    <source>
        <dbReference type="EMBL" id="KAJ5738445.1"/>
    </source>
</evidence>
<dbReference type="Pfam" id="PF00120">
    <property type="entry name" value="Gln-synt_C"/>
    <property type="match status" value="1"/>
</dbReference>
<dbReference type="SUPFAM" id="SSF51556">
    <property type="entry name" value="Metallo-dependent hydrolases"/>
    <property type="match status" value="1"/>
</dbReference>
<dbReference type="InterPro" id="IPR006680">
    <property type="entry name" value="Amidohydro-rel"/>
</dbReference>
<evidence type="ECO:0008006" key="7">
    <source>
        <dbReference type="Google" id="ProtNLM"/>
    </source>
</evidence>
<dbReference type="Pfam" id="PF04909">
    <property type="entry name" value="Amidohydro_2"/>
    <property type="match status" value="1"/>
</dbReference>
<feature type="domain" description="GS catalytic" evidence="4">
    <location>
        <begin position="543"/>
        <end position="869"/>
    </location>
</feature>
<evidence type="ECO:0000256" key="1">
    <source>
        <dbReference type="PROSITE-ProRule" id="PRU01330"/>
    </source>
</evidence>
<dbReference type="FunFam" id="3.30.590.10:FF:000013">
    <property type="entry name" value="Related to fluG protein"/>
    <property type="match status" value="1"/>
</dbReference>
<dbReference type="AlphaFoldDB" id="A0AAD6HUG3"/>
<sequence length="869" mass="97627">MESLESLDSLRHLIQNHPMIDNHAHNILTQEAATDYDTYPLESIVSEAHGRALKNAVSTLPLLRATNQLSELYGTPCKEWSDVLTAHSQWVQKDYQGLIRRSLEGTESLLLDDLLTDDDVEPYTWHDSFTNSATKRIVRIEAVAASLLLELMSEERKPEETVWGQFRQRFLSALESAMEDPAVVGFKSVICYRTGLDVDPYSADEDGLTGSLHRILDSGTRRSGYRIDDKPLNDWLVQQTLKLITFRKRAGIVKPLQFHTGLGDNDISLLKSNPAYLQPLIAQYPDADIVLLHSSYPYTREAGYLASVYPNVYLDLGEVFPMVSREAQESILRQSLEITPTNRLLWSTDGHFHPETFWLANKQFRQTLENVFVDYVKQGDFTVYQAKTMIADILFHNSNRLYKLALEPNYPAGTTENSLSTRDEVSVSTPDLLNNFLKSSPDLEYVWMQWVDYTATVRVRIFPLKEFTRILQKEKRIGICSAVEYMLQDDTILPEGSATGQYYLEPDLTSLYRNGSIVAPAAPSATVMTFWKSEDGKPVEGDPRSVLRNIVDALDKRHGINVLCGFEIEVVFLKPQKDEQPGKTTSYHPVTTNHSWSQMTVETRRMVPILEEITRTLKAMDIQLEQIHAESANGQFEFVLPPAAPVAAVDTLYAARQVVATIADRHGLRATLHPRPFANGAGSASHTHISINPPTHEDSFLAGILENFSSVAAFSLSQDSSYDRVRSGIWSGSEWIAWGFQNREAPVRKISPGHWEFKSMDGLANPYLAVAAILAAGSLGLENRVPLAVKDCPVDASSLTDAERSGLGISKKIPKSLQESIESLEENEPLRTMLGTDFVKKYITVKKAESARLSAMEPEARRLWVLERY</sequence>